<organism evidence="1 2">
    <name type="scientific">[Clostridium] asparagiforme DSM 15981</name>
    <dbReference type="NCBI Taxonomy" id="518636"/>
    <lineage>
        <taxon>Bacteria</taxon>
        <taxon>Bacillati</taxon>
        <taxon>Bacillota</taxon>
        <taxon>Clostridia</taxon>
        <taxon>Lachnospirales</taxon>
        <taxon>Lachnospiraceae</taxon>
        <taxon>Enterocloster</taxon>
    </lineage>
</organism>
<comment type="caution">
    <text evidence="1">The sequence shown here is derived from an EMBL/GenBank/DDBJ whole genome shotgun (WGS) entry which is preliminary data.</text>
</comment>
<keyword evidence="2" id="KW-1185">Reference proteome</keyword>
<evidence type="ECO:0000313" key="1">
    <source>
        <dbReference type="EMBL" id="EEG56262.1"/>
    </source>
</evidence>
<gene>
    <name evidence="1" type="ORF">CLOSTASPAR_01659</name>
</gene>
<protein>
    <submittedName>
        <fullName evidence="1">Uncharacterized protein</fullName>
    </submittedName>
</protein>
<reference evidence="1 2" key="1">
    <citation type="submission" date="2009-02" db="EMBL/GenBank/DDBJ databases">
        <title>Draft genome sequence of Clostridium asparagiforme (DSM 15981).</title>
        <authorList>
            <person name="Sudarsanam P."/>
            <person name="Ley R."/>
            <person name="Guruge J."/>
            <person name="Turnbaugh P.J."/>
            <person name="Mahowald M."/>
            <person name="Liep D."/>
            <person name="Gordon J."/>
        </authorList>
    </citation>
    <scope>NUCLEOTIDE SEQUENCE [LARGE SCALE GENOMIC DNA]</scope>
    <source>
        <strain evidence="1 2">DSM 15981</strain>
    </source>
</reference>
<accession>C0CXD9</accession>
<dbReference type="AlphaFoldDB" id="C0CXD9"/>
<dbReference type="HOGENOM" id="CLU_3197875_0_0_9"/>
<name>C0CXD9_9FIRM</name>
<sequence>MFHIPYPATSSLCECPPWCGLPWADPTAFSYIIRGIEQDLQYFSA</sequence>
<dbReference type="Proteomes" id="UP000004756">
    <property type="component" value="Unassembled WGS sequence"/>
</dbReference>
<evidence type="ECO:0000313" key="2">
    <source>
        <dbReference type="Proteomes" id="UP000004756"/>
    </source>
</evidence>
<proteinExistence type="predicted"/>
<dbReference type="EMBL" id="ACCJ01000081">
    <property type="protein sequence ID" value="EEG56262.1"/>
    <property type="molecule type" value="Genomic_DNA"/>
</dbReference>